<dbReference type="OrthoDB" id="9787920at2"/>
<dbReference type="InterPro" id="IPR050832">
    <property type="entry name" value="Bact_Acetyltransf"/>
</dbReference>
<dbReference type="PROSITE" id="PS51186">
    <property type="entry name" value="GNAT"/>
    <property type="match status" value="1"/>
</dbReference>
<dbReference type="RefSeq" id="WP_092958098.1">
    <property type="nucleotide sequence ID" value="NZ_FOSQ01000002.1"/>
</dbReference>
<feature type="region of interest" description="Disordered" evidence="3">
    <location>
        <begin position="144"/>
        <end position="216"/>
    </location>
</feature>
<sequence>MIEFGIEATPKPPEDLVLTVRQDGKRRRRQAVQPGMGRLASWVVARGTNGEAIGAVSISGMLGVAELGQFWVAEAARNQGVGRRLLLAAEDAAREHGLAQLLVRAYEFEAPGFFLRHGYRQLAVLPAGPAAAGLVWLAKPLASRSEAPSEPPSEAAPGPARDGPPAAAVEAAAGTPQAAPSLAPEPSLALEHAAPQSPTPPAKPIGKGRQRRGRRR</sequence>
<organism evidence="5 6">
    <name type="scientific">Falsiroseomonas stagni DSM 19981</name>
    <dbReference type="NCBI Taxonomy" id="1123062"/>
    <lineage>
        <taxon>Bacteria</taxon>
        <taxon>Pseudomonadati</taxon>
        <taxon>Pseudomonadota</taxon>
        <taxon>Alphaproteobacteria</taxon>
        <taxon>Acetobacterales</taxon>
        <taxon>Roseomonadaceae</taxon>
        <taxon>Falsiroseomonas</taxon>
    </lineage>
</organism>
<keyword evidence="2" id="KW-0012">Acyltransferase</keyword>
<dbReference type="SUPFAM" id="SSF55729">
    <property type="entry name" value="Acyl-CoA N-acyltransferases (Nat)"/>
    <property type="match status" value="1"/>
</dbReference>
<dbReference type="InterPro" id="IPR000182">
    <property type="entry name" value="GNAT_dom"/>
</dbReference>
<keyword evidence="6" id="KW-1185">Reference proteome</keyword>
<feature type="domain" description="N-acetyltransferase" evidence="4">
    <location>
        <begin position="1"/>
        <end position="142"/>
    </location>
</feature>
<dbReference type="PANTHER" id="PTHR43877:SF2">
    <property type="entry name" value="AMINOALKYLPHOSPHONATE N-ACETYLTRANSFERASE-RELATED"/>
    <property type="match status" value="1"/>
</dbReference>
<evidence type="ECO:0000256" key="1">
    <source>
        <dbReference type="ARBA" id="ARBA00022679"/>
    </source>
</evidence>
<name>A0A1I3Z640_9PROT</name>
<feature type="compositionally biased region" description="Basic residues" evidence="3">
    <location>
        <begin position="206"/>
        <end position="216"/>
    </location>
</feature>
<proteinExistence type="predicted"/>
<keyword evidence="1 5" id="KW-0808">Transferase</keyword>
<accession>A0A1I3Z640</accession>
<evidence type="ECO:0000256" key="2">
    <source>
        <dbReference type="ARBA" id="ARBA00023315"/>
    </source>
</evidence>
<dbReference type="InterPro" id="IPR016181">
    <property type="entry name" value="Acyl_CoA_acyltransferase"/>
</dbReference>
<dbReference type="EMBL" id="FOSQ01000002">
    <property type="protein sequence ID" value="SFK39420.1"/>
    <property type="molecule type" value="Genomic_DNA"/>
</dbReference>
<protein>
    <submittedName>
        <fullName evidence="5">Acetyltransferase (GNAT) family protein</fullName>
    </submittedName>
</protein>
<gene>
    <name evidence="5" type="ORF">SAMN02745775_102201</name>
</gene>
<dbReference type="Gene3D" id="3.40.630.30">
    <property type="match status" value="1"/>
</dbReference>
<dbReference type="Proteomes" id="UP000199473">
    <property type="component" value="Unassembled WGS sequence"/>
</dbReference>
<dbReference type="PANTHER" id="PTHR43877">
    <property type="entry name" value="AMINOALKYLPHOSPHONATE N-ACETYLTRANSFERASE-RELATED-RELATED"/>
    <property type="match status" value="1"/>
</dbReference>
<dbReference type="AlphaFoldDB" id="A0A1I3Z640"/>
<evidence type="ECO:0000313" key="6">
    <source>
        <dbReference type="Proteomes" id="UP000199473"/>
    </source>
</evidence>
<dbReference type="CDD" id="cd04301">
    <property type="entry name" value="NAT_SF"/>
    <property type="match status" value="1"/>
</dbReference>
<evidence type="ECO:0000313" key="5">
    <source>
        <dbReference type="EMBL" id="SFK39420.1"/>
    </source>
</evidence>
<dbReference type="Pfam" id="PF00583">
    <property type="entry name" value="Acetyltransf_1"/>
    <property type="match status" value="1"/>
</dbReference>
<evidence type="ECO:0000259" key="4">
    <source>
        <dbReference type="PROSITE" id="PS51186"/>
    </source>
</evidence>
<feature type="compositionally biased region" description="Low complexity" evidence="3">
    <location>
        <begin position="144"/>
        <end position="191"/>
    </location>
</feature>
<dbReference type="STRING" id="1123062.SAMN02745775_102201"/>
<reference evidence="5 6" key="1">
    <citation type="submission" date="2016-10" db="EMBL/GenBank/DDBJ databases">
        <authorList>
            <person name="de Groot N.N."/>
        </authorList>
    </citation>
    <scope>NUCLEOTIDE SEQUENCE [LARGE SCALE GENOMIC DNA]</scope>
    <source>
        <strain evidence="5 6">DSM 19981</strain>
    </source>
</reference>
<evidence type="ECO:0000256" key="3">
    <source>
        <dbReference type="SAM" id="MobiDB-lite"/>
    </source>
</evidence>
<dbReference type="GO" id="GO:0016747">
    <property type="term" value="F:acyltransferase activity, transferring groups other than amino-acyl groups"/>
    <property type="evidence" value="ECO:0007669"/>
    <property type="project" value="InterPro"/>
</dbReference>